<dbReference type="PANTHER" id="PTHR24421">
    <property type="entry name" value="NITRATE/NITRITE SENSOR PROTEIN NARX-RELATED"/>
    <property type="match status" value="1"/>
</dbReference>
<dbReference type="Pfam" id="PF02518">
    <property type="entry name" value="HATPase_c"/>
    <property type="match status" value="1"/>
</dbReference>
<reference evidence="8 9" key="1">
    <citation type="submission" date="2020-09" db="EMBL/GenBank/DDBJ databases">
        <title>Sinomicrobium weinanense sp. nov., a halophilic bacteria isolated from saline-alkali soil.</title>
        <authorList>
            <person name="Wu P."/>
            <person name="Ren H."/>
            <person name="Mei Y."/>
            <person name="Liang Y."/>
            <person name="Chen Z."/>
        </authorList>
    </citation>
    <scope>NUCLEOTIDE SEQUENCE [LARGE SCALE GENOMIC DNA]</scope>
    <source>
        <strain evidence="8 9">FJxs</strain>
    </source>
</reference>
<dbReference type="GO" id="GO:0000160">
    <property type="term" value="P:phosphorelay signal transduction system"/>
    <property type="evidence" value="ECO:0007669"/>
    <property type="project" value="UniProtKB-KW"/>
</dbReference>
<dbReference type="InterPro" id="IPR011990">
    <property type="entry name" value="TPR-like_helical_dom_sf"/>
</dbReference>
<keyword evidence="5" id="KW-0902">Two-component regulatory system</keyword>
<dbReference type="GO" id="GO:0004673">
    <property type="term" value="F:protein histidine kinase activity"/>
    <property type="evidence" value="ECO:0007669"/>
    <property type="project" value="UniProtKB-EC"/>
</dbReference>
<protein>
    <recommendedName>
        <fullName evidence="2">histidine kinase</fullName>
        <ecNumber evidence="2">2.7.13.3</ecNumber>
    </recommendedName>
</protein>
<keyword evidence="9" id="KW-1185">Reference proteome</keyword>
<evidence type="ECO:0000256" key="1">
    <source>
        <dbReference type="ARBA" id="ARBA00000085"/>
    </source>
</evidence>
<dbReference type="RefSeq" id="WP_187965047.1">
    <property type="nucleotide sequence ID" value="NZ_JACVDC010000017.1"/>
</dbReference>
<dbReference type="SUPFAM" id="SSF48452">
    <property type="entry name" value="TPR-like"/>
    <property type="match status" value="2"/>
</dbReference>
<evidence type="ECO:0000256" key="2">
    <source>
        <dbReference type="ARBA" id="ARBA00012438"/>
    </source>
</evidence>
<keyword evidence="6" id="KW-0472">Membrane</keyword>
<dbReference type="AlphaFoldDB" id="A0A926JRE6"/>
<feature type="domain" description="Histidine kinase/HSP90-like ATPase" evidence="7">
    <location>
        <begin position="559"/>
        <end position="609"/>
    </location>
</feature>
<dbReference type="SMART" id="SM00028">
    <property type="entry name" value="TPR"/>
    <property type="match status" value="2"/>
</dbReference>
<evidence type="ECO:0000313" key="8">
    <source>
        <dbReference type="EMBL" id="MBC9795897.1"/>
    </source>
</evidence>
<name>A0A926JRE6_9FLAO</name>
<keyword evidence="4" id="KW-0418">Kinase</keyword>
<dbReference type="SUPFAM" id="SSF55874">
    <property type="entry name" value="ATPase domain of HSP90 chaperone/DNA topoisomerase II/histidine kinase"/>
    <property type="match status" value="1"/>
</dbReference>
<dbReference type="InterPro" id="IPR036890">
    <property type="entry name" value="HATPase_C_sf"/>
</dbReference>
<comment type="catalytic activity">
    <reaction evidence="1">
        <text>ATP + protein L-histidine = ADP + protein N-phospho-L-histidine.</text>
        <dbReference type="EC" id="2.7.13.3"/>
    </reaction>
</comment>
<dbReference type="Gene3D" id="3.30.565.10">
    <property type="entry name" value="Histidine kinase-like ATPase, C-terminal domain"/>
    <property type="match status" value="1"/>
</dbReference>
<keyword evidence="3" id="KW-0808">Transferase</keyword>
<proteinExistence type="predicted"/>
<evidence type="ECO:0000259" key="7">
    <source>
        <dbReference type="Pfam" id="PF02518"/>
    </source>
</evidence>
<comment type="caution">
    <text evidence="8">The sequence shown here is derived from an EMBL/GenBank/DDBJ whole genome shotgun (WGS) entry which is preliminary data.</text>
</comment>
<dbReference type="InterPro" id="IPR003594">
    <property type="entry name" value="HATPase_dom"/>
</dbReference>
<dbReference type="GO" id="GO:0005524">
    <property type="term" value="F:ATP binding"/>
    <property type="evidence" value="ECO:0007669"/>
    <property type="project" value="UniProtKB-KW"/>
</dbReference>
<keyword evidence="6" id="KW-1133">Transmembrane helix</keyword>
<organism evidence="8 9">
    <name type="scientific">Sinomicrobium weinanense</name>
    <dbReference type="NCBI Taxonomy" id="2842200"/>
    <lineage>
        <taxon>Bacteria</taxon>
        <taxon>Pseudomonadati</taxon>
        <taxon>Bacteroidota</taxon>
        <taxon>Flavobacteriia</taxon>
        <taxon>Flavobacteriales</taxon>
        <taxon>Flavobacteriaceae</taxon>
        <taxon>Sinomicrobium</taxon>
    </lineage>
</organism>
<dbReference type="EMBL" id="JACVDC010000017">
    <property type="protein sequence ID" value="MBC9795897.1"/>
    <property type="molecule type" value="Genomic_DNA"/>
</dbReference>
<feature type="transmembrane region" description="Helical" evidence="6">
    <location>
        <begin position="424"/>
        <end position="441"/>
    </location>
</feature>
<dbReference type="PANTHER" id="PTHR24421:SF10">
    <property type="entry name" value="NITRATE_NITRITE SENSOR PROTEIN NARQ"/>
    <property type="match status" value="1"/>
</dbReference>
<dbReference type="Proteomes" id="UP000653730">
    <property type="component" value="Unassembled WGS sequence"/>
</dbReference>
<dbReference type="InterPro" id="IPR050482">
    <property type="entry name" value="Sensor_HK_TwoCompSys"/>
</dbReference>
<evidence type="ECO:0000256" key="6">
    <source>
        <dbReference type="SAM" id="Phobius"/>
    </source>
</evidence>
<keyword evidence="8" id="KW-0547">Nucleotide-binding</keyword>
<evidence type="ECO:0000313" key="9">
    <source>
        <dbReference type="Proteomes" id="UP000653730"/>
    </source>
</evidence>
<sequence length="644" mass="73871">MKFSFLALFIIIVFYAGCDENMETQRGTPEKVKDSAVYFFERSKENTLSTEEKLFFVNQFLAHVKDDHDPLVLKVLSQKIYLHNTMRQYDSSLYYTDELIKFSKVQEDTLYLAKGYYRKSKIFSYLSDLEESFKNAIESKKYYLAVGDSSQVGKRLVEMAIAQGRLGDYSGSQESATESLLYLDHKKDSLYLSGAYNRIAISYRGQELYDDAIKEYENALKFVASGKDSIVVLTNIANVRMDQKEFNSAIEIFTSIARKKGANSTKIKARIIDNLAYTRWLQNPGANVLAELEEALKIRLKNDDMEGLQASYAHLSDFFRPVNNALAVEYAKRYLDISTAYKNPEGRIRALEKLIHLAAPNESQLYAGQYTLLNDSLNTARLRVKNAFAKIKYDYSREEQQKLKYKTEKERTELLLKKEKTENLVLFMVVIGIGTISYLWYTLRKTREEARIARERQEAIYTTEIRLSKRVHDELANGVYHIMAQLGTGTPDKDILDKLEKIYMMTRDISRENTGVDTGARFPEELTSMLGSYSSGDTRIVILGLEDVSWQKVSIEKKVNLHRVLQELMTNMKKHSKATHVAITFSETAEKLKITYSDNGVGIPSGMLKYGNGLRNTENRILFVKGSITFDIEKGFRAEVQLPY</sequence>
<dbReference type="InterPro" id="IPR019734">
    <property type="entry name" value="TPR_rpt"/>
</dbReference>
<keyword evidence="6" id="KW-0812">Transmembrane</keyword>
<dbReference type="EC" id="2.7.13.3" evidence="2"/>
<keyword evidence="8" id="KW-0067">ATP-binding</keyword>
<evidence type="ECO:0000256" key="4">
    <source>
        <dbReference type="ARBA" id="ARBA00022777"/>
    </source>
</evidence>
<evidence type="ECO:0000256" key="5">
    <source>
        <dbReference type="ARBA" id="ARBA00023012"/>
    </source>
</evidence>
<gene>
    <name evidence="8" type="ORF">IBL28_07965</name>
</gene>
<dbReference type="Gene3D" id="1.25.40.10">
    <property type="entry name" value="Tetratricopeptide repeat domain"/>
    <property type="match status" value="1"/>
</dbReference>
<accession>A0A926JRE6</accession>
<evidence type="ECO:0000256" key="3">
    <source>
        <dbReference type="ARBA" id="ARBA00022679"/>
    </source>
</evidence>
<dbReference type="CDD" id="cd16917">
    <property type="entry name" value="HATPase_UhpB-NarQ-NarX-like"/>
    <property type="match status" value="1"/>
</dbReference>